<gene>
    <name evidence="3" type="ORF">GXM_00450</name>
</gene>
<accession>A0A5P8VRL4</accession>
<dbReference type="GO" id="GO:0003677">
    <property type="term" value="F:DNA binding"/>
    <property type="evidence" value="ECO:0007669"/>
    <property type="project" value="InterPro"/>
</dbReference>
<evidence type="ECO:0000259" key="2">
    <source>
        <dbReference type="PROSITE" id="PS51898"/>
    </source>
</evidence>
<evidence type="ECO:0000313" key="4">
    <source>
        <dbReference type="Proteomes" id="UP000326678"/>
    </source>
</evidence>
<proteinExistence type="predicted"/>
<protein>
    <submittedName>
        <fullName evidence="3">XerD, integrase/recombinase XerD</fullName>
    </submittedName>
</protein>
<evidence type="ECO:0000313" key="3">
    <source>
        <dbReference type="EMBL" id="QFS42977.1"/>
    </source>
</evidence>
<reference evidence="3 4" key="1">
    <citation type="submission" date="2019-10" db="EMBL/GenBank/DDBJ databases">
        <title>Genomic and transcriptomic insights into the perfect genentic adaptation of a filamentous nitrogen-fixing cyanobacterium to rice fields.</title>
        <authorList>
            <person name="Chen Z."/>
        </authorList>
    </citation>
    <scope>NUCLEOTIDE SEQUENCE [LARGE SCALE GENOMIC DNA]</scope>
    <source>
        <strain evidence="3">CCNUC1</strain>
    </source>
</reference>
<name>A0A5P8VRL4_9NOSO</name>
<dbReference type="EMBL" id="CP045226">
    <property type="protein sequence ID" value="QFS42977.1"/>
    <property type="molecule type" value="Genomic_DNA"/>
</dbReference>
<keyword evidence="1" id="KW-0233">DNA recombination</keyword>
<dbReference type="Gene3D" id="1.10.443.10">
    <property type="entry name" value="Intergrase catalytic core"/>
    <property type="match status" value="1"/>
</dbReference>
<dbReference type="InterPro" id="IPR011010">
    <property type="entry name" value="DNA_brk_join_enz"/>
</dbReference>
<dbReference type="GO" id="GO:0006310">
    <property type="term" value="P:DNA recombination"/>
    <property type="evidence" value="ECO:0007669"/>
    <property type="project" value="UniProtKB-KW"/>
</dbReference>
<dbReference type="InterPro" id="IPR013762">
    <property type="entry name" value="Integrase-like_cat_sf"/>
</dbReference>
<keyword evidence="4" id="KW-1185">Reference proteome</keyword>
<dbReference type="Proteomes" id="UP000326678">
    <property type="component" value="Chromosome Gxm1"/>
</dbReference>
<organism evidence="3 4">
    <name type="scientific">Nostoc sphaeroides CCNUC1</name>
    <dbReference type="NCBI Taxonomy" id="2653204"/>
    <lineage>
        <taxon>Bacteria</taxon>
        <taxon>Bacillati</taxon>
        <taxon>Cyanobacteriota</taxon>
        <taxon>Cyanophyceae</taxon>
        <taxon>Nostocales</taxon>
        <taxon>Nostocaceae</taxon>
        <taxon>Nostoc</taxon>
    </lineage>
</organism>
<dbReference type="GO" id="GO:0015074">
    <property type="term" value="P:DNA integration"/>
    <property type="evidence" value="ECO:0007669"/>
    <property type="project" value="InterPro"/>
</dbReference>
<dbReference type="AlphaFoldDB" id="A0A5P8VRL4"/>
<dbReference type="PROSITE" id="PS51898">
    <property type="entry name" value="TYR_RECOMBINASE"/>
    <property type="match status" value="1"/>
</dbReference>
<evidence type="ECO:0000256" key="1">
    <source>
        <dbReference type="ARBA" id="ARBA00023172"/>
    </source>
</evidence>
<feature type="domain" description="Tyr recombinase" evidence="2">
    <location>
        <begin position="1"/>
        <end position="102"/>
    </location>
</feature>
<dbReference type="SUPFAM" id="SSF56349">
    <property type="entry name" value="DNA breaking-rejoining enzymes"/>
    <property type="match status" value="1"/>
</dbReference>
<dbReference type="KEGG" id="nsh:GXM_00450"/>
<dbReference type="Pfam" id="PF00589">
    <property type="entry name" value="Phage_integrase"/>
    <property type="match status" value="1"/>
</dbReference>
<dbReference type="InterPro" id="IPR002104">
    <property type="entry name" value="Integrase_catalytic"/>
</dbReference>
<dbReference type="RefSeq" id="WP_152588064.1">
    <property type="nucleotide sequence ID" value="NZ_CP045226.1"/>
</dbReference>
<sequence length="104" mass="11617">MAESLLSYIALTNSLWLFPNREGDEPITSRWADAILRKAVDRGGLVVKGISTHSTRRTFITKLHRNGTDLYTIKQITGHQDFKSLEGYVEIDSGDRVKGAINAL</sequence>